<reference evidence="3" key="1">
    <citation type="journal article" date="2019" name="Int. J. Syst. Evol. Microbiol.">
        <title>The Global Catalogue of Microorganisms (GCM) 10K type strain sequencing project: providing services to taxonomists for standard genome sequencing and annotation.</title>
        <authorList>
            <consortium name="The Broad Institute Genomics Platform"/>
            <consortium name="The Broad Institute Genome Sequencing Center for Infectious Disease"/>
            <person name="Wu L."/>
            <person name="Ma J."/>
        </authorList>
    </citation>
    <scope>NUCLEOTIDE SEQUENCE [LARGE SCALE GENOMIC DNA]</scope>
    <source>
        <strain evidence="3">JCM 16928</strain>
    </source>
</reference>
<evidence type="ECO:0000256" key="1">
    <source>
        <dbReference type="SAM" id="MobiDB-lite"/>
    </source>
</evidence>
<sequence>MPRNRRSTPGMKPAPGLEVVPHEKRALLPRPVPRERPSHSPNTLPRTQLSKGIAEKPDTGFLLWSGPGVAVMFDAAAIEKDGDQLVLRTGDGEEIARLGLSHVVRWADLTT</sequence>
<accession>A0ABP6WHA2</accession>
<dbReference type="EMBL" id="BAABAA010000002">
    <property type="protein sequence ID" value="GAA3549757.1"/>
    <property type="molecule type" value="Genomic_DNA"/>
</dbReference>
<keyword evidence="3" id="KW-1185">Reference proteome</keyword>
<comment type="caution">
    <text evidence="2">The sequence shown here is derived from an EMBL/GenBank/DDBJ whole genome shotgun (WGS) entry which is preliminary data.</text>
</comment>
<feature type="region of interest" description="Disordered" evidence="1">
    <location>
        <begin position="1"/>
        <end position="51"/>
    </location>
</feature>
<organism evidence="2 3">
    <name type="scientific">Kribbella ginsengisoli</name>
    <dbReference type="NCBI Taxonomy" id="363865"/>
    <lineage>
        <taxon>Bacteria</taxon>
        <taxon>Bacillati</taxon>
        <taxon>Actinomycetota</taxon>
        <taxon>Actinomycetes</taxon>
        <taxon>Propionibacteriales</taxon>
        <taxon>Kribbellaceae</taxon>
        <taxon>Kribbella</taxon>
    </lineage>
</organism>
<name>A0ABP6WHA2_9ACTN</name>
<feature type="compositionally biased region" description="Polar residues" evidence="1">
    <location>
        <begin position="39"/>
        <end position="50"/>
    </location>
</feature>
<feature type="compositionally biased region" description="Basic and acidic residues" evidence="1">
    <location>
        <begin position="20"/>
        <end position="38"/>
    </location>
</feature>
<evidence type="ECO:0000313" key="3">
    <source>
        <dbReference type="Proteomes" id="UP001501222"/>
    </source>
</evidence>
<gene>
    <name evidence="2" type="ORF">GCM10022235_16730</name>
</gene>
<proteinExistence type="predicted"/>
<dbReference type="Proteomes" id="UP001501222">
    <property type="component" value="Unassembled WGS sequence"/>
</dbReference>
<evidence type="ECO:0000313" key="2">
    <source>
        <dbReference type="EMBL" id="GAA3549757.1"/>
    </source>
</evidence>
<protein>
    <submittedName>
        <fullName evidence="2">Uncharacterized protein</fullName>
    </submittedName>
</protein>